<dbReference type="InterPro" id="IPR015919">
    <property type="entry name" value="Cadherin-like_sf"/>
</dbReference>
<keyword evidence="1" id="KW-0732">Signal</keyword>
<dbReference type="Gene3D" id="2.60.40.60">
    <property type="entry name" value="Cadherins"/>
    <property type="match status" value="1"/>
</dbReference>
<gene>
    <name evidence="2" type="ORF">BV898_09732</name>
</gene>
<dbReference type="GO" id="GO:0016020">
    <property type="term" value="C:membrane"/>
    <property type="evidence" value="ECO:0007669"/>
    <property type="project" value="InterPro"/>
</dbReference>
<dbReference type="SUPFAM" id="SSF49313">
    <property type="entry name" value="Cadherin-like"/>
    <property type="match status" value="1"/>
</dbReference>
<name>A0A1W0WLK4_HYPEX</name>
<dbReference type="AlphaFoldDB" id="A0A1W0WLK4"/>
<evidence type="ECO:0000313" key="3">
    <source>
        <dbReference type="Proteomes" id="UP000192578"/>
    </source>
</evidence>
<dbReference type="Proteomes" id="UP000192578">
    <property type="component" value="Unassembled WGS sequence"/>
</dbReference>
<accession>A0A1W0WLK4</accession>
<evidence type="ECO:0000256" key="1">
    <source>
        <dbReference type="SAM" id="SignalP"/>
    </source>
</evidence>
<dbReference type="EMBL" id="MTYJ01000078">
    <property type="protein sequence ID" value="OQV16096.1"/>
    <property type="molecule type" value="Genomic_DNA"/>
</dbReference>
<organism evidence="2 3">
    <name type="scientific">Hypsibius exemplaris</name>
    <name type="common">Freshwater tardigrade</name>
    <dbReference type="NCBI Taxonomy" id="2072580"/>
    <lineage>
        <taxon>Eukaryota</taxon>
        <taxon>Metazoa</taxon>
        <taxon>Ecdysozoa</taxon>
        <taxon>Tardigrada</taxon>
        <taxon>Eutardigrada</taxon>
        <taxon>Parachela</taxon>
        <taxon>Hypsibioidea</taxon>
        <taxon>Hypsibiidae</taxon>
        <taxon>Hypsibius</taxon>
    </lineage>
</organism>
<dbReference type="OrthoDB" id="10675214at2759"/>
<evidence type="ECO:0008006" key="4">
    <source>
        <dbReference type="Google" id="ProtNLM"/>
    </source>
</evidence>
<reference evidence="3" key="1">
    <citation type="submission" date="2017-01" db="EMBL/GenBank/DDBJ databases">
        <title>Comparative genomics of anhydrobiosis in the tardigrade Hypsibius dujardini.</title>
        <authorList>
            <person name="Yoshida Y."/>
            <person name="Koutsovoulos G."/>
            <person name="Laetsch D."/>
            <person name="Stevens L."/>
            <person name="Kumar S."/>
            <person name="Horikawa D."/>
            <person name="Ishino K."/>
            <person name="Komine S."/>
            <person name="Tomita M."/>
            <person name="Blaxter M."/>
            <person name="Arakawa K."/>
        </authorList>
    </citation>
    <scope>NUCLEOTIDE SEQUENCE [LARGE SCALE GENOMIC DNA]</scope>
    <source>
        <strain evidence="3">Z151</strain>
    </source>
</reference>
<dbReference type="GO" id="GO:0005509">
    <property type="term" value="F:calcium ion binding"/>
    <property type="evidence" value="ECO:0007669"/>
    <property type="project" value="InterPro"/>
</dbReference>
<evidence type="ECO:0000313" key="2">
    <source>
        <dbReference type="EMBL" id="OQV16096.1"/>
    </source>
</evidence>
<keyword evidence="3" id="KW-1185">Reference proteome</keyword>
<feature type="chain" id="PRO_5012619163" description="Cadherin domain-containing protein" evidence="1">
    <location>
        <begin position="23"/>
        <end position="308"/>
    </location>
</feature>
<feature type="signal peptide" evidence="1">
    <location>
        <begin position="1"/>
        <end position="22"/>
    </location>
</feature>
<proteinExistence type="predicted"/>
<comment type="caution">
    <text evidence="2">The sequence shown here is derived from an EMBL/GenBank/DDBJ whole genome shotgun (WGS) entry which is preliminary data.</text>
</comment>
<sequence length="308" mass="32709">MFSIRDILRFILTSGCLLLVSTTNNSNLKKNENGRRLFKRQTIGTAPTFSQSSYTFTPASCATGTTVGSVSSSGISGTTTYTIAPESVQGYYVTVNSITGLISMVTTAPTTFSFNIRASNTAGTVMVPVTVSCNSGYGTNQLICPSVGVCYTTGTTNTNLYNPYGTYNTYGTYNPYTTNTYNPYGTNTYNPYNTNTYNPYSNYNPYSTNTYNPYGTGYGSGYGQQTLTGYNCNQGAIVGYVNAGQYGQVSGYFISSGQYSINANTGQISLATNAGGGQSTVLVLAYTTSGQSITIPVTISLQCNGQFG</sequence>
<protein>
    <recommendedName>
        <fullName evidence="4">Cadherin domain-containing protein</fullName>
    </recommendedName>
</protein>